<proteinExistence type="predicted"/>
<dbReference type="GeneID" id="19114434"/>
<dbReference type="AlphaFoldDB" id="M2N095"/>
<evidence type="ECO:0000313" key="2">
    <source>
        <dbReference type="Proteomes" id="UP000011761"/>
    </source>
</evidence>
<dbReference type="KEGG" id="bcom:BAUCODRAFT_448965"/>
<reference evidence="1 2" key="1">
    <citation type="journal article" date="2012" name="PLoS Pathog.">
        <title>Diverse lifestyles and strategies of plant pathogenesis encoded in the genomes of eighteen Dothideomycetes fungi.</title>
        <authorList>
            <person name="Ohm R.A."/>
            <person name="Feau N."/>
            <person name="Henrissat B."/>
            <person name="Schoch C.L."/>
            <person name="Horwitz B.A."/>
            <person name="Barry K.W."/>
            <person name="Condon B.J."/>
            <person name="Copeland A.C."/>
            <person name="Dhillon B."/>
            <person name="Glaser F."/>
            <person name="Hesse C.N."/>
            <person name="Kosti I."/>
            <person name="LaButti K."/>
            <person name="Lindquist E.A."/>
            <person name="Lucas S."/>
            <person name="Salamov A.A."/>
            <person name="Bradshaw R.E."/>
            <person name="Ciuffetti L."/>
            <person name="Hamelin R.C."/>
            <person name="Kema G.H.J."/>
            <person name="Lawrence C."/>
            <person name="Scott J.A."/>
            <person name="Spatafora J.W."/>
            <person name="Turgeon B.G."/>
            <person name="de Wit P.J.G.M."/>
            <person name="Zhong S."/>
            <person name="Goodwin S.B."/>
            <person name="Grigoriev I.V."/>
        </authorList>
    </citation>
    <scope>NUCLEOTIDE SEQUENCE [LARGE SCALE GENOMIC DNA]</scope>
    <source>
        <strain evidence="1 2">UAMH 10762</strain>
    </source>
</reference>
<name>M2N095_BAUPA</name>
<evidence type="ECO:0000313" key="1">
    <source>
        <dbReference type="EMBL" id="EMC97353.1"/>
    </source>
</evidence>
<dbReference type="RefSeq" id="XP_007675771.1">
    <property type="nucleotide sequence ID" value="XM_007677581.1"/>
</dbReference>
<dbReference type="EMBL" id="KB445554">
    <property type="protein sequence ID" value="EMC97353.1"/>
    <property type="molecule type" value="Genomic_DNA"/>
</dbReference>
<accession>M2N095</accession>
<protein>
    <submittedName>
        <fullName evidence="1">Uncharacterized protein</fullName>
    </submittedName>
</protein>
<gene>
    <name evidence="1" type="ORF">BAUCODRAFT_448965</name>
</gene>
<dbReference type="HOGENOM" id="CLU_2145400_0_0_1"/>
<sequence length="112" mass="12708">MLDCWQPSFHIADFWRTFKRHNEMCCQHRARALLNSIRHFSIIASSCVGRAQDTVVRLPSISIRDQMSDLEATSSAISFSYKTHMDPTPFQCRHGRYNSLSASLAAAGHHEG</sequence>
<dbReference type="Proteomes" id="UP000011761">
    <property type="component" value="Unassembled WGS sequence"/>
</dbReference>
<keyword evidence="2" id="KW-1185">Reference proteome</keyword>
<organism evidence="1 2">
    <name type="scientific">Baudoinia panamericana (strain UAMH 10762)</name>
    <name type="common">Angels' share fungus</name>
    <name type="synonym">Baudoinia compniacensis (strain UAMH 10762)</name>
    <dbReference type="NCBI Taxonomy" id="717646"/>
    <lineage>
        <taxon>Eukaryota</taxon>
        <taxon>Fungi</taxon>
        <taxon>Dikarya</taxon>
        <taxon>Ascomycota</taxon>
        <taxon>Pezizomycotina</taxon>
        <taxon>Dothideomycetes</taxon>
        <taxon>Dothideomycetidae</taxon>
        <taxon>Mycosphaerellales</taxon>
        <taxon>Teratosphaeriaceae</taxon>
        <taxon>Baudoinia</taxon>
    </lineage>
</organism>